<evidence type="ECO:0000256" key="9">
    <source>
        <dbReference type="ARBA" id="ARBA00048997"/>
    </source>
</evidence>
<dbReference type="PANTHER" id="PTHR48090:SF10">
    <property type="entry name" value="GLUCOSYL-3-PHOSPHOGLYCERATE SYNTHASE"/>
    <property type="match status" value="1"/>
</dbReference>
<protein>
    <recommendedName>
        <fullName evidence="7">Glucosyl-3-phosphoglycerate synthase</fullName>
        <ecNumber evidence="6">2.4.1.266</ecNumber>
    </recommendedName>
</protein>
<evidence type="ECO:0000313" key="11">
    <source>
        <dbReference type="EMBL" id="MCL7746158.1"/>
    </source>
</evidence>
<dbReference type="InterPro" id="IPR029044">
    <property type="entry name" value="Nucleotide-diphossugar_trans"/>
</dbReference>
<evidence type="ECO:0000313" key="12">
    <source>
        <dbReference type="Proteomes" id="UP001139150"/>
    </source>
</evidence>
<evidence type="ECO:0000256" key="1">
    <source>
        <dbReference type="ARBA" id="ARBA00001946"/>
    </source>
</evidence>
<evidence type="ECO:0000259" key="10">
    <source>
        <dbReference type="Pfam" id="PF00535"/>
    </source>
</evidence>
<dbReference type="GO" id="GO:0016757">
    <property type="term" value="F:glycosyltransferase activity"/>
    <property type="evidence" value="ECO:0007669"/>
    <property type="project" value="UniProtKB-KW"/>
</dbReference>
<evidence type="ECO:0000256" key="6">
    <source>
        <dbReference type="ARBA" id="ARBA00039022"/>
    </source>
</evidence>
<reference evidence="11" key="1">
    <citation type="submission" date="2022-02" db="EMBL/GenBank/DDBJ databases">
        <title>Halalkalibacter sp. nov. isolated from Lonar Lake, India.</title>
        <authorList>
            <person name="Joshi A."/>
            <person name="Thite S."/>
            <person name="Lodha T."/>
        </authorList>
    </citation>
    <scope>NUCLEOTIDE SEQUENCE</scope>
    <source>
        <strain evidence="11">MEB205</strain>
    </source>
</reference>
<dbReference type="AlphaFoldDB" id="A0A9X2CN17"/>
<keyword evidence="4" id="KW-0808">Transferase</keyword>
<sequence length="223" mass="25065">MIDTSFVIAAYNEEETLEKTLLAIRANKEFKQSEIIVVDDGSKDQTKAAAEKYADKVISYSTNKGKGYAMQLGWRSAQGEYIVCLDADLEESASEAFALLEPIRQNKADMTISIINPGKKSGMGMVKRRVQTIVYQKTGVKLEAPLSGQRAFRRKWLSVLLSKSYFGFGIETQMTIDLLEAGATCLEIPTTMKHREMGRDVKGFIHRLKQWVDIEKQLRGVQS</sequence>
<proteinExistence type="inferred from homology"/>
<comment type="catalytic activity">
    <reaction evidence="9">
        <text>an NDP-alpha-D-glucose + (2R)-3-phosphoglycerate = (2R)-2-O-(alpha-D-glucopyranosyl)-3-phospho-glycerate + a ribonucleoside 5'-diphosphate + H(+)</text>
        <dbReference type="Rhea" id="RHEA:47244"/>
        <dbReference type="ChEBI" id="CHEBI:15378"/>
        <dbReference type="ChEBI" id="CHEBI:57930"/>
        <dbReference type="ChEBI" id="CHEBI:58272"/>
        <dbReference type="ChEBI" id="CHEBI:62600"/>
        <dbReference type="ChEBI" id="CHEBI:76533"/>
        <dbReference type="EC" id="2.4.1.266"/>
    </reaction>
    <physiologicalReaction direction="left-to-right" evidence="9">
        <dbReference type="Rhea" id="RHEA:47245"/>
    </physiologicalReaction>
</comment>
<evidence type="ECO:0000256" key="7">
    <source>
        <dbReference type="ARBA" id="ARBA00040894"/>
    </source>
</evidence>
<dbReference type="InterPro" id="IPR001173">
    <property type="entry name" value="Glyco_trans_2-like"/>
</dbReference>
<dbReference type="InterPro" id="IPR050256">
    <property type="entry name" value="Glycosyltransferase_2"/>
</dbReference>
<dbReference type="EMBL" id="JAKRYL010000003">
    <property type="protein sequence ID" value="MCL7746158.1"/>
    <property type="molecule type" value="Genomic_DNA"/>
</dbReference>
<accession>A0A9X2CN17</accession>
<dbReference type="EC" id="2.4.1.266" evidence="6"/>
<organism evidence="11 12">
    <name type="scientific">Halalkalibacter alkaliphilus</name>
    <dbReference type="NCBI Taxonomy" id="2917993"/>
    <lineage>
        <taxon>Bacteria</taxon>
        <taxon>Bacillati</taxon>
        <taxon>Bacillota</taxon>
        <taxon>Bacilli</taxon>
        <taxon>Bacillales</taxon>
        <taxon>Bacillaceae</taxon>
        <taxon>Halalkalibacter</taxon>
    </lineage>
</organism>
<comment type="cofactor">
    <cofactor evidence="1">
        <name>Mg(2+)</name>
        <dbReference type="ChEBI" id="CHEBI:18420"/>
    </cofactor>
</comment>
<evidence type="ECO:0000256" key="8">
    <source>
        <dbReference type="ARBA" id="ARBA00048689"/>
    </source>
</evidence>
<comment type="caution">
    <text evidence="11">The sequence shown here is derived from an EMBL/GenBank/DDBJ whole genome shotgun (WGS) entry which is preliminary data.</text>
</comment>
<dbReference type="RefSeq" id="WP_250095090.1">
    <property type="nucleotide sequence ID" value="NZ_JAKRYL010000003.1"/>
</dbReference>
<evidence type="ECO:0000256" key="5">
    <source>
        <dbReference type="ARBA" id="ARBA00022842"/>
    </source>
</evidence>
<dbReference type="Pfam" id="PF00535">
    <property type="entry name" value="Glycos_transf_2"/>
    <property type="match status" value="1"/>
</dbReference>
<keyword evidence="12" id="KW-1185">Reference proteome</keyword>
<name>A0A9X2CN17_9BACI</name>
<dbReference type="CDD" id="cd04179">
    <property type="entry name" value="DPM_DPG-synthase_like"/>
    <property type="match status" value="1"/>
</dbReference>
<evidence type="ECO:0000256" key="3">
    <source>
        <dbReference type="ARBA" id="ARBA00022676"/>
    </source>
</evidence>
<evidence type="ECO:0000256" key="4">
    <source>
        <dbReference type="ARBA" id="ARBA00022679"/>
    </source>
</evidence>
<dbReference type="SUPFAM" id="SSF53448">
    <property type="entry name" value="Nucleotide-diphospho-sugar transferases"/>
    <property type="match status" value="1"/>
</dbReference>
<dbReference type="PANTHER" id="PTHR48090">
    <property type="entry name" value="UNDECAPRENYL-PHOSPHATE 4-DEOXY-4-FORMAMIDO-L-ARABINOSE TRANSFERASE-RELATED"/>
    <property type="match status" value="1"/>
</dbReference>
<keyword evidence="3" id="KW-0328">Glycosyltransferase</keyword>
<evidence type="ECO:0000256" key="2">
    <source>
        <dbReference type="ARBA" id="ARBA00006739"/>
    </source>
</evidence>
<dbReference type="Gene3D" id="3.90.550.10">
    <property type="entry name" value="Spore Coat Polysaccharide Biosynthesis Protein SpsA, Chain A"/>
    <property type="match status" value="1"/>
</dbReference>
<gene>
    <name evidence="11" type="ORF">MF646_03385</name>
</gene>
<feature type="domain" description="Glycosyltransferase 2-like" evidence="10">
    <location>
        <begin position="5"/>
        <end position="137"/>
    </location>
</feature>
<comment type="similarity">
    <text evidence="2">Belongs to the glycosyltransferase 2 family.</text>
</comment>
<keyword evidence="5" id="KW-0460">Magnesium</keyword>
<comment type="catalytic activity">
    <reaction evidence="8">
        <text>(2R)-3-phosphoglycerate + UDP-alpha-D-glucose = (2R)-2-O-(alpha-D-glucopyranosyl)-3-phospho-glycerate + UDP + H(+)</text>
        <dbReference type="Rhea" id="RHEA:31319"/>
        <dbReference type="ChEBI" id="CHEBI:15378"/>
        <dbReference type="ChEBI" id="CHEBI:58223"/>
        <dbReference type="ChEBI" id="CHEBI:58272"/>
        <dbReference type="ChEBI" id="CHEBI:58885"/>
        <dbReference type="ChEBI" id="CHEBI:62600"/>
        <dbReference type="EC" id="2.4.1.266"/>
    </reaction>
    <physiologicalReaction direction="left-to-right" evidence="8">
        <dbReference type="Rhea" id="RHEA:31320"/>
    </physiologicalReaction>
</comment>
<dbReference type="Proteomes" id="UP001139150">
    <property type="component" value="Unassembled WGS sequence"/>
</dbReference>